<dbReference type="OrthoDB" id="3213425at2"/>
<dbReference type="Proteomes" id="UP000028058">
    <property type="component" value="Unassembled WGS sequence"/>
</dbReference>
<dbReference type="SUPFAM" id="SSF48452">
    <property type="entry name" value="TPR-like"/>
    <property type="match status" value="1"/>
</dbReference>
<accession>A0A3M8ETN1</accession>
<dbReference type="InterPro" id="IPR019734">
    <property type="entry name" value="TPR_rpt"/>
</dbReference>
<comment type="caution">
    <text evidence="2">The sequence shown here is derived from an EMBL/GenBank/DDBJ whole genome shotgun (WGS) entry which is preliminary data.</text>
</comment>
<sequence length="452" mass="48095">MARSHPNHKLKRLLAEAGLSGEALARSINLAAAENHRTLHYNRKSVAGWLAGSRPPAPVPALVAETLTRRIGRHVSIQETGLALVPDEPADVLFTTGGSGRAALATLTAADTGAATRGAFRALPFRLANTPPAWTDAEPRPTPGDWRLGPGDLAALTHSITYYAESIDTYGGAHARTALAAYLATDGAAFLAARTDPRTHAQLLGRLSRLTHLLARMCVDCGQSGAAQQYFNVAAQLAIEAGDRTLYAVTLRAMSAQLCQLGHRGGDLGVSAWSAVPEDAPSPIKAFLKSHLAVVHATAGMRRQSLTALSDAMELHGGRDEHPAAPFSGYPVAALHYQRGHVHQSLGDYDKAANALAASLRHRPGRAHRARALTLAQLGEVLLLDGRVDSACGVTDRLLDNYGRIRCPRTAGRIRGLRTRLLPHVRRPSVRSAISRVDGYSAYQNPPASLAL</sequence>
<keyword evidence="1" id="KW-0802">TPR repeat</keyword>
<protein>
    <submittedName>
        <fullName evidence="2">Tetratricopeptide repeat protein</fullName>
    </submittedName>
</protein>
<organism evidence="2 3">
    <name type="scientific">Streptomyces xinghaiensis</name>
    <dbReference type="NCBI Taxonomy" id="1038928"/>
    <lineage>
        <taxon>Bacteria</taxon>
        <taxon>Bacillati</taxon>
        <taxon>Actinomycetota</taxon>
        <taxon>Actinomycetes</taxon>
        <taxon>Kitasatosporales</taxon>
        <taxon>Streptomycetaceae</taxon>
        <taxon>Streptomyces</taxon>
    </lineage>
</organism>
<dbReference type="SMART" id="SM00028">
    <property type="entry name" value="TPR"/>
    <property type="match status" value="1"/>
</dbReference>
<dbReference type="RefSeq" id="WP_043466555.1">
    <property type="nucleotide sequence ID" value="NZ_JBFACB010000026.1"/>
</dbReference>
<proteinExistence type="predicted"/>
<reference evidence="2 3" key="1">
    <citation type="journal article" date="2014" name="Genome Announc.">
        <title>Draft Genome Sequence of Streptomyces fradiae ATCC 19609, a Strain Highly Sensitive to Antibiotics.</title>
        <authorList>
            <person name="Bekker O.B."/>
            <person name="Klimina K.M."/>
            <person name="Vatlin A.A."/>
            <person name="Zakharevich N.V."/>
            <person name="Kasianov A.S."/>
            <person name="Danilenko V.N."/>
        </authorList>
    </citation>
    <scope>NUCLEOTIDE SEQUENCE [LARGE SCALE GENOMIC DNA]</scope>
    <source>
        <strain evidence="2 3">ATCC 19609</strain>
    </source>
</reference>
<feature type="repeat" description="TPR" evidence="1">
    <location>
        <begin position="333"/>
        <end position="366"/>
    </location>
</feature>
<evidence type="ECO:0000313" key="2">
    <source>
        <dbReference type="EMBL" id="RKM90872.1"/>
    </source>
</evidence>
<evidence type="ECO:0000256" key="1">
    <source>
        <dbReference type="PROSITE-ProRule" id="PRU00339"/>
    </source>
</evidence>
<keyword evidence="3" id="KW-1185">Reference proteome</keyword>
<dbReference type="PROSITE" id="PS50005">
    <property type="entry name" value="TPR"/>
    <property type="match status" value="1"/>
</dbReference>
<gene>
    <name evidence="2" type="ORF">SFRA_030910</name>
</gene>
<dbReference type="EMBL" id="JNAD02000021">
    <property type="protein sequence ID" value="RKM90872.1"/>
    <property type="molecule type" value="Genomic_DNA"/>
</dbReference>
<evidence type="ECO:0000313" key="3">
    <source>
        <dbReference type="Proteomes" id="UP000028058"/>
    </source>
</evidence>
<dbReference type="Gene3D" id="1.25.40.10">
    <property type="entry name" value="Tetratricopeptide repeat domain"/>
    <property type="match status" value="1"/>
</dbReference>
<dbReference type="InterPro" id="IPR011990">
    <property type="entry name" value="TPR-like_helical_dom_sf"/>
</dbReference>
<name>A0A3M8ETN1_9ACTN</name>
<dbReference type="AlphaFoldDB" id="A0A3M8ETN1"/>